<evidence type="ECO:0000313" key="2">
    <source>
        <dbReference type="Proteomes" id="UP000056905"/>
    </source>
</evidence>
<accession>A0A0P0NZF4</accession>
<dbReference type="AlphaFoldDB" id="A0A0P0NZF4"/>
<sequence>MLRLRSGKKEPCFDGAPFYLQIETAQGVRTMVHICQTRWLAGSIMRALEVPKGVPDEVSRSTEFSPPEYFDEAGQRVTDPSQIRTTPLRLKVSGDYAGRAMTIMIAERRLYESATDAKPPPSGWLLYPPINPPPGSMLVTIEGCDAPAALDVPDADAMIAIDQCRVELNRDAQP</sequence>
<proteinExistence type="predicted"/>
<organism evidence="1 2">
    <name type="scientific">Caulobacter henricii</name>
    <dbReference type="NCBI Taxonomy" id="69395"/>
    <lineage>
        <taxon>Bacteria</taxon>
        <taxon>Pseudomonadati</taxon>
        <taxon>Pseudomonadota</taxon>
        <taxon>Alphaproteobacteria</taxon>
        <taxon>Caulobacterales</taxon>
        <taxon>Caulobacteraceae</taxon>
        <taxon>Caulobacter</taxon>
    </lineage>
</organism>
<dbReference type="Proteomes" id="UP000056905">
    <property type="component" value="Chromosome"/>
</dbReference>
<evidence type="ECO:0000313" key="1">
    <source>
        <dbReference type="EMBL" id="ALL13528.1"/>
    </source>
</evidence>
<dbReference type="EMBL" id="CP013002">
    <property type="protein sequence ID" value="ALL13528.1"/>
    <property type="molecule type" value="Genomic_DNA"/>
</dbReference>
<reference evidence="1 2" key="1">
    <citation type="submission" date="2015-10" db="EMBL/GenBank/DDBJ databases">
        <title>Conservation of the essential genome among Caulobacter and Brevundimonas species.</title>
        <authorList>
            <person name="Scott D."/>
            <person name="Ely B."/>
        </authorList>
    </citation>
    <scope>NUCLEOTIDE SEQUENCE [LARGE SCALE GENOMIC DNA]</scope>
    <source>
        <strain evidence="1 2">CB4</strain>
    </source>
</reference>
<dbReference type="KEGG" id="chq:AQ619_09290"/>
<protein>
    <submittedName>
        <fullName evidence="1">Uncharacterized protein</fullName>
    </submittedName>
</protein>
<name>A0A0P0NZF4_9CAUL</name>
<keyword evidence="2" id="KW-1185">Reference proteome</keyword>
<gene>
    <name evidence="1" type="ORF">AQ619_09290</name>
</gene>